<evidence type="ECO:0000313" key="1">
    <source>
        <dbReference type="EMBL" id="PSN68435.1"/>
    </source>
</evidence>
<organism evidence="1 2">
    <name type="scientific">Corynespora cassiicola Philippines</name>
    <dbReference type="NCBI Taxonomy" id="1448308"/>
    <lineage>
        <taxon>Eukaryota</taxon>
        <taxon>Fungi</taxon>
        <taxon>Dikarya</taxon>
        <taxon>Ascomycota</taxon>
        <taxon>Pezizomycotina</taxon>
        <taxon>Dothideomycetes</taxon>
        <taxon>Pleosporomycetidae</taxon>
        <taxon>Pleosporales</taxon>
        <taxon>Corynesporascaceae</taxon>
        <taxon>Corynespora</taxon>
    </lineage>
</organism>
<evidence type="ECO:0000313" key="2">
    <source>
        <dbReference type="Proteomes" id="UP000240883"/>
    </source>
</evidence>
<gene>
    <name evidence="1" type="ORF">BS50DRAFT_365063</name>
</gene>
<proteinExistence type="predicted"/>
<accession>A0A2T2NSL2</accession>
<protein>
    <submittedName>
        <fullName evidence="1">Uncharacterized protein</fullName>
    </submittedName>
</protein>
<reference evidence="1 2" key="1">
    <citation type="journal article" date="2018" name="Front. Microbiol.">
        <title>Genome-Wide Analysis of Corynespora cassiicola Leaf Fall Disease Putative Effectors.</title>
        <authorList>
            <person name="Lopez D."/>
            <person name="Ribeiro S."/>
            <person name="Label P."/>
            <person name="Fumanal B."/>
            <person name="Venisse J.S."/>
            <person name="Kohler A."/>
            <person name="de Oliveira R.R."/>
            <person name="Labutti K."/>
            <person name="Lipzen A."/>
            <person name="Lail K."/>
            <person name="Bauer D."/>
            <person name="Ohm R.A."/>
            <person name="Barry K.W."/>
            <person name="Spatafora J."/>
            <person name="Grigoriev I.V."/>
            <person name="Martin F.M."/>
            <person name="Pujade-Renaud V."/>
        </authorList>
    </citation>
    <scope>NUCLEOTIDE SEQUENCE [LARGE SCALE GENOMIC DNA]</scope>
    <source>
        <strain evidence="1 2">Philippines</strain>
    </source>
</reference>
<name>A0A2T2NSL2_CORCC</name>
<dbReference type="Proteomes" id="UP000240883">
    <property type="component" value="Unassembled WGS sequence"/>
</dbReference>
<dbReference type="EMBL" id="KZ678134">
    <property type="protein sequence ID" value="PSN68435.1"/>
    <property type="molecule type" value="Genomic_DNA"/>
</dbReference>
<sequence>MVVKLQSEAELKLAPREGHDAPPLTNALHPRLASCMADGCVSPLCTVVHARGRAIARHGGYNGPLHYTLLRPVGANSLRFCEHRRCATSASSFANAIALAKISPGGVHLVPPPSQPQKYCRAPSSLAGAQPQPRHSPWTFASAPASAENEWALCPNVWLLEKAHCRVECSFRPGNLPSHSFRSMVRVGLFWIWVHLSFRRDARSRDATWHGPYVGRSSPSLTHLSYAVMGCGGDMAILLSLESALYPTPPSQPSSFDEDMAL</sequence>
<keyword evidence="2" id="KW-1185">Reference proteome</keyword>
<dbReference type="AlphaFoldDB" id="A0A2T2NSL2"/>